<name>A0A1T5FIU4_9SPHI</name>
<dbReference type="Pfam" id="PF09907">
    <property type="entry name" value="HigB_toxin"/>
    <property type="match status" value="1"/>
</dbReference>
<gene>
    <name evidence="1" type="ORF">SAMN05660226_04024</name>
</gene>
<keyword evidence="2" id="KW-1185">Reference proteome</keyword>
<dbReference type="Proteomes" id="UP000190541">
    <property type="component" value="Unassembled WGS sequence"/>
</dbReference>
<dbReference type="AlphaFoldDB" id="A0A1T5FIU4"/>
<evidence type="ECO:0000313" key="2">
    <source>
        <dbReference type="Proteomes" id="UP000190541"/>
    </source>
</evidence>
<accession>A0A1T5FIU4</accession>
<dbReference type="STRING" id="623280.SAMN05660226_04024"/>
<dbReference type="GO" id="GO:0110001">
    <property type="term" value="C:toxin-antitoxin complex"/>
    <property type="evidence" value="ECO:0007669"/>
    <property type="project" value="InterPro"/>
</dbReference>
<dbReference type="InterPro" id="IPR018669">
    <property type="entry name" value="Toxin_HigB"/>
</dbReference>
<protein>
    <submittedName>
        <fullName evidence="1">mRNA interferase HigB</fullName>
    </submittedName>
</protein>
<dbReference type="EMBL" id="FUYS01000016">
    <property type="protein sequence ID" value="SKB96090.1"/>
    <property type="molecule type" value="Genomic_DNA"/>
</dbReference>
<evidence type="ECO:0000313" key="1">
    <source>
        <dbReference type="EMBL" id="SKB96090.1"/>
    </source>
</evidence>
<proteinExistence type="predicted"/>
<sequence>MNLFAIFVYYYMRVHLIKRQTIEQFAIMHARSSVSLRDWLGKIKYADWESPMDIKHTFNSADLLGNGSNRVVFDVGGNNYRLICKYVFGATQIHLFICWIGTHAEYDKLCASGTQYIVNDY</sequence>
<dbReference type="GO" id="GO:0003723">
    <property type="term" value="F:RNA binding"/>
    <property type="evidence" value="ECO:0007669"/>
    <property type="project" value="InterPro"/>
</dbReference>
<organism evidence="1 2">
    <name type="scientific">Parapedobacter luteus</name>
    <dbReference type="NCBI Taxonomy" id="623280"/>
    <lineage>
        <taxon>Bacteria</taxon>
        <taxon>Pseudomonadati</taxon>
        <taxon>Bacteroidota</taxon>
        <taxon>Sphingobacteriia</taxon>
        <taxon>Sphingobacteriales</taxon>
        <taxon>Sphingobacteriaceae</taxon>
        <taxon>Parapedobacter</taxon>
    </lineage>
</organism>
<dbReference type="GO" id="GO:0004519">
    <property type="term" value="F:endonuclease activity"/>
    <property type="evidence" value="ECO:0007669"/>
    <property type="project" value="InterPro"/>
</dbReference>
<reference evidence="1 2" key="1">
    <citation type="submission" date="2017-02" db="EMBL/GenBank/DDBJ databases">
        <authorList>
            <person name="Peterson S.W."/>
        </authorList>
    </citation>
    <scope>NUCLEOTIDE SEQUENCE [LARGE SCALE GENOMIC DNA]</scope>
    <source>
        <strain evidence="1 2">DSM 22899</strain>
    </source>
</reference>